<protein>
    <submittedName>
        <fullName evidence="5">Class I SAM-dependent methyltransferase</fullName>
        <ecNumber evidence="5">2.1.1.-</ecNumber>
    </submittedName>
</protein>
<keyword evidence="3" id="KW-0949">S-adenosyl-L-methionine</keyword>
<dbReference type="GO" id="GO:0032259">
    <property type="term" value="P:methylation"/>
    <property type="evidence" value="ECO:0007669"/>
    <property type="project" value="UniProtKB-KW"/>
</dbReference>
<keyword evidence="1 5" id="KW-0489">Methyltransferase</keyword>
<evidence type="ECO:0000256" key="1">
    <source>
        <dbReference type="ARBA" id="ARBA00022603"/>
    </source>
</evidence>
<accession>A0ABS9MF83</accession>
<keyword evidence="2 5" id="KW-0808">Transferase</keyword>
<feature type="domain" description="S-adenosylmethionine-dependent methyltransferase" evidence="4">
    <location>
        <begin position="72"/>
        <end position="203"/>
    </location>
</feature>
<evidence type="ECO:0000313" key="6">
    <source>
        <dbReference type="Proteomes" id="UP001298681"/>
    </source>
</evidence>
<dbReference type="Gene3D" id="3.40.50.150">
    <property type="entry name" value="Vaccinia Virus protein VP39"/>
    <property type="match status" value="1"/>
</dbReference>
<dbReference type="Gene3D" id="2.60.40.1180">
    <property type="entry name" value="Golgi alpha-mannosidase II"/>
    <property type="match status" value="1"/>
</dbReference>
<dbReference type="RefSeq" id="WP_087230373.1">
    <property type="nucleotide sequence ID" value="NZ_JAKNHQ010000001.1"/>
</dbReference>
<dbReference type="InterPro" id="IPR029063">
    <property type="entry name" value="SAM-dependent_MTases_sf"/>
</dbReference>
<evidence type="ECO:0000259" key="4">
    <source>
        <dbReference type="Pfam" id="PF10672"/>
    </source>
</evidence>
<dbReference type="PANTHER" id="PTHR43042:SF2">
    <property type="entry name" value="SAM-DEPENDENT METHYLTRANSFERASE"/>
    <property type="match status" value="1"/>
</dbReference>
<dbReference type="PANTHER" id="PTHR43042">
    <property type="entry name" value="SAM-DEPENDENT METHYLTRANSFERASE"/>
    <property type="match status" value="1"/>
</dbReference>
<dbReference type="EMBL" id="JAKNHQ010000001">
    <property type="protein sequence ID" value="MCG4609460.1"/>
    <property type="molecule type" value="Genomic_DNA"/>
</dbReference>
<keyword evidence="6" id="KW-1185">Reference proteome</keyword>
<dbReference type="SUPFAM" id="SSF53335">
    <property type="entry name" value="S-adenosyl-L-methionine-dependent methyltransferases"/>
    <property type="match status" value="1"/>
</dbReference>
<evidence type="ECO:0000313" key="5">
    <source>
        <dbReference type="EMBL" id="MCG4609460.1"/>
    </source>
</evidence>
<gene>
    <name evidence="5" type="ORF">L0P57_00670</name>
</gene>
<dbReference type="CDD" id="cd02440">
    <property type="entry name" value="AdoMet_MTases"/>
    <property type="match status" value="1"/>
</dbReference>
<proteinExistence type="predicted"/>
<comment type="caution">
    <text evidence="5">The sequence shown here is derived from an EMBL/GenBank/DDBJ whole genome shotgun (WGS) entry which is preliminary data.</text>
</comment>
<reference evidence="5 6" key="1">
    <citation type="submission" date="2022-01" db="EMBL/GenBank/DDBJ databases">
        <title>Collection of gut derived symbiotic bacterial strains cultured from healthy donors.</title>
        <authorList>
            <person name="Lin H."/>
            <person name="Kohout C."/>
            <person name="Waligurski E."/>
            <person name="Pamer E.G."/>
        </authorList>
    </citation>
    <scope>NUCLEOTIDE SEQUENCE [LARGE SCALE GENOMIC DNA]</scope>
    <source>
        <strain evidence="5 6">DFI.7.58</strain>
    </source>
</reference>
<dbReference type="Proteomes" id="UP001298681">
    <property type="component" value="Unassembled WGS sequence"/>
</dbReference>
<name>A0ABS9MF83_9FIRM</name>
<organism evidence="5 6">
    <name type="scientific">Anaeromassilibacillus senegalensis</name>
    <dbReference type="NCBI Taxonomy" id="1673717"/>
    <lineage>
        <taxon>Bacteria</taxon>
        <taxon>Bacillati</taxon>
        <taxon>Bacillota</taxon>
        <taxon>Clostridia</taxon>
        <taxon>Eubacteriales</taxon>
        <taxon>Acutalibacteraceae</taxon>
        <taxon>Anaeromassilibacillus</taxon>
    </lineage>
</organism>
<dbReference type="Pfam" id="PF10672">
    <property type="entry name" value="Methyltrans_SAM"/>
    <property type="match status" value="1"/>
</dbReference>
<dbReference type="GO" id="GO:0008168">
    <property type="term" value="F:methyltransferase activity"/>
    <property type="evidence" value="ECO:0007669"/>
    <property type="project" value="UniProtKB-KW"/>
</dbReference>
<sequence length="286" mass="31967">MRAAAWKDYELIDTSGGERLERWGNIVLIRPDPQIIWNTPRKNPLWREAHARYQRSHTGGGSWQEYRKVPSMWKIRYGELTFQLKTMGFKHTGIFPEQAVNWEFAMQKIGAAGRPVKVLNLFGYTGAATLACAKAGAQVCHVDASKGMVAWAKENAAASGLADRPVRWLVDDCMKFVQREQRRGNHYEGIIMDPPSYGRGPGGEVWKLEEQLYSLVEMCVPILSENPLFFILNSYTTGLSPAVMEYLLGVLLQKRFGGKVSSGEIGLPVTETGLVLPCGSTAIWES</sequence>
<dbReference type="EC" id="2.1.1.-" evidence="5"/>
<dbReference type="InterPro" id="IPR019614">
    <property type="entry name" value="SAM-dep_methyl-trfase"/>
</dbReference>
<evidence type="ECO:0000256" key="2">
    <source>
        <dbReference type="ARBA" id="ARBA00022679"/>
    </source>
</evidence>
<dbReference type="InterPro" id="IPR013780">
    <property type="entry name" value="Glyco_hydro_b"/>
</dbReference>
<evidence type="ECO:0000256" key="3">
    <source>
        <dbReference type="ARBA" id="ARBA00022691"/>
    </source>
</evidence>